<evidence type="ECO:0000259" key="12">
    <source>
        <dbReference type="Pfam" id="PF01435"/>
    </source>
</evidence>
<keyword evidence="10" id="KW-0472">Membrane</keyword>
<keyword evidence="9 11" id="KW-0482">Metalloprotease</keyword>
<dbReference type="InterPro" id="IPR001915">
    <property type="entry name" value="Peptidase_M48"/>
</dbReference>
<dbReference type="Pfam" id="PF01435">
    <property type="entry name" value="Peptidase_M48"/>
    <property type="match status" value="1"/>
</dbReference>
<feature type="domain" description="Peptidase M48" evidence="12">
    <location>
        <begin position="77"/>
        <end position="209"/>
    </location>
</feature>
<sequence>MPLLLVNVFLIALFAACGFAFGAPLIGVMVGLTLCLATLLWYKSATGMVLKTLQAPRLTEETARDPIQLMFLGDAQQMRDLAGLSHTQIHIVETHLPLAFSMGTRKGPSKIVISNGLLKTLTRAEIAAVIGHELGHLRAGDAMLNAMRMTLSQFVTKTGLRPVFSAFRRVLPGSTLLAGVLMKPECRADAYSAALCQDPKILASALKKLERGVRAVQWSALEELPFLAEVAVVNPFLAKESYDRPEKSETAHRLAELYRLEPEERAA</sequence>
<dbReference type="PANTHER" id="PTHR43221:SF1">
    <property type="entry name" value="PROTEASE HTPX"/>
    <property type="match status" value="1"/>
</dbReference>
<keyword evidence="2" id="KW-1003">Cell membrane</keyword>
<evidence type="ECO:0000256" key="3">
    <source>
        <dbReference type="ARBA" id="ARBA00022670"/>
    </source>
</evidence>
<keyword evidence="8" id="KW-1133">Transmembrane helix</keyword>
<dbReference type="Proteomes" id="UP001596303">
    <property type="component" value="Unassembled WGS sequence"/>
</dbReference>
<keyword evidence="14" id="KW-1185">Reference proteome</keyword>
<dbReference type="RefSeq" id="WP_377376761.1">
    <property type="nucleotide sequence ID" value="NZ_JBHSSW010000005.1"/>
</dbReference>
<keyword evidence="4" id="KW-0812">Transmembrane</keyword>
<reference evidence="14" key="1">
    <citation type="journal article" date="2019" name="Int. J. Syst. Evol. Microbiol.">
        <title>The Global Catalogue of Microorganisms (GCM) 10K type strain sequencing project: providing services to taxonomists for standard genome sequencing and annotation.</title>
        <authorList>
            <consortium name="The Broad Institute Genomics Platform"/>
            <consortium name="The Broad Institute Genome Sequencing Center for Infectious Disease"/>
            <person name="Wu L."/>
            <person name="Ma J."/>
        </authorList>
    </citation>
    <scope>NUCLEOTIDE SEQUENCE [LARGE SCALE GENOMIC DNA]</scope>
    <source>
        <strain evidence="14">CGMCC-1.15741</strain>
    </source>
</reference>
<evidence type="ECO:0000256" key="7">
    <source>
        <dbReference type="ARBA" id="ARBA00022833"/>
    </source>
</evidence>
<evidence type="ECO:0000256" key="1">
    <source>
        <dbReference type="ARBA" id="ARBA00004651"/>
    </source>
</evidence>
<dbReference type="Gene3D" id="3.30.2010.10">
    <property type="entry name" value="Metalloproteases ('zincins'), catalytic domain"/>
    <property type="match status" value="1"/>
</dbReference>
<dbReference type="InterPro" id="IPR050083">
    <property type="entry name" value="HtpX_protease"/>
</dbReference>
<comment type="similarity">
    <text evidence="11">Belongs to the peptidase M48 family.</text>
</comment>
<dbReference type="GO" id="GO:0008237">
    <property type="term" value="F:metallopeptidase activity"/>
    <property type="evidence" value="ECO:0007669"/>
    <property type="project" value="UniProtKB-KW"/>
</dbReference>
<evidence type="ECO:0000256" key="4">
    <source>
        <dbReference type="ARBA" id="ARBA00022692"/>
    </source>
</evidence>
<evidence type="ECO:0000256" key="2">
    <source>
        <dbReference type="ARBA" id="ARBA00022475"/>
    </source>
</evidence>
<evidence type="ECO:0000256" key="11">
    <source>
        <dbReference type="RuleBase" id="RU003983"/>
    </source>
</evidence>
<keyword evidence="5" id="KW-0479">Metal-binding</keyword>
<evidence type="ECO:0000256" key="5">
    <source>
        <dbReference type="ARBA" id="ARBA00022723"/>
    </source>
</evidence>
<keyword evidence="7 11" id="KW-0862">Zinc</keyword>
<evidence type="ECO:0000256" key="10">
    <source>
        <dbReference type="ARBA" id="ARBA00023136"/>
    </source>
</evidence>
<comment type="subcellular location">
    <subcellularLocation>
        <location evidence="1">Cell membrane</location>
        <topology evidence="1">Multi-pass membrane protein</topology>
    </subcellularLocation>
</comment>
<evidence type="ECO:0000313" key="13">
    <source>
        <dbReference type="EMBL" id="MFC6197609.1"/>
    </source>
</evidence>
<evidence type="ECO:0000256" key="9">
    <source>
        <dbReference type="ARBA" id="ARBA00023049"/>
    </source>
</evidence>
<evidence type="ECO:0000256" key="6">
    <source>
        <dbReference type="ARBA" id="ARBA00022801"/>
    </source>
</evidence>
<gene>
    <name evidence="13" type="ORF">ACFQDM_05940</name>
</gene>
<evidence type="ECO:0000313" key="14">
    <source>
        <dbReference type="Proteomes" id="UP001596303"/>
    </source>
</evidence>
<evidence type="ECO:0000256" key="8">
    <source>
        <dbReference type="ARBA" id="ARBA00022989"/>
    </source>
</evidence>
<proteinExistence type="inferred from homology"/>
<keyword evidence="6 11" id="KW-0378">Hydrolase</keyword>
<name>A0ABW1S7X2_9PROT</name>
<protein>
    <submittedName>
        <fullName evidence="13">M48 family metalloprotease</fullName>
        <ecNumber evidence="13">3.4.24.-</ecNumber>
    </submittedName>
</protein>
<dbReference type="EMBL" id="JBHSSW010000005">
    <property type="protein sequence ID" value="MFC6197609.1"/>
    <property type="molecule type" value="Genomic_DNA"/>
</dbReference>
<dbReference type="PANTHER" id="PTHR43221">
    <property type="entry name" value="PROTEASE HTPX"/>
    <property type="match status" value="1"/>
</dbReference>
<organism evidence="13 14">
    <name type="scientific">Ponticaulis profundi</name>
    <dbReference type="NCBI Taxonomy" id="2665222"/>
    <lineage>
        <taxon>Bacteria</taxon>
        <taxon>Pseudomonadati</taxon>
        <taxon>Pseudomonadota</taxon>
        <taxon>Alphaproteobacteria</taxon>
        <taxon>Hyphomonadales</taxon>
        <taxon>Hyphomonadaceae</taxon>
        <taxon>Ponticaulis</taxon>
    </lineage>
</organism>
<comment type="caution">
    <text evidence="13">The sequence shown here is derived from an EMBL/GenBank/DDBJ whole genome shotgun (WGS) entry which is preliminary data.</text>
</comment>
<keyword evidence="3 11" id="KW-0645">Protease</keyword>
<comment type="cofactor">
    <cofactor evidence="11">
        <name>Zn(2+)</name>
        <dbReference type="ChEBI" id="CHEBI:29105"/>
    </cofactor>
    <text evidence="11">Binds 1 zinc ion per subunit.</text>
</comment>
<accession>A0ABW1S7X2</accession>
<dbReference type="EC" id="3.4.24.-" evidence="13"/>